<dbReference type="InterPro" id="IPR017900">
    <property type="entry name" value="4Fe4S_Fe_S_CS"/>
</dbReference>
<dbReference type="GO" id="GO:0048038">
    <property type="term" value="F:quinone binding"/>
    <property type="evidence" value="ECO:0007669"/>
    <property type="project" value="UniProtKB-KW"/>
</dbReference>
<evidence type="ECO:0000256" key="7">
    <source>
        <dbReference type="ARBA" id="ARBA00023004"/>
    </source>
</evidence>
<evidence type="ECO:0000313" key="15">
    <source>
        <dbReference type="Proteomes" id="UP000483362"/>
    </source>
</evidence>
<feature type="compositionally biased region" description="Low complexity" evidence="12">
    <location>
        <begin position="159"/>
        <end position="192"/>
    </location>
</feature>
<keyword evidence="7" id="KW-0408">Iron</keyword>
<keyword evidence="10" id="KW-0830">Ubiquinone</keyword>
<dbReference type="PANTHER" id="PTHR10849">
    <property type="entry name" value="NADH DEHYDROGENASE UBIQUINONE IRON-SULFUR PROTEIN 8, MITOCHONDRIAL"/>
    <property type="match status" value="1"/>
</dbReference>
<keyword evidence="1" id="KW-1003">Cell membrane</keyword>
<feature type="region of interest" description="Disordered" evidence="12">
    <location>
        <begin position="150"/>
        <end position="206"/>
    </location>
</feature>
<feature type="compositionally biased region" description="Basic and acidic residues" evidence="12">
    <location>
        <begin position="197"/>
        <end position="206"/>
    </location>
</feature>
<evidence type="ECO:0000256" key="5">
    <source>
        <dbReference type="ARBA" id="ARBA00022737"/>
    </source>
</evidence>
<dbReference type="GO" id="GO:0016651">
    <property type="term" value="F:oxidoreductase activity, acting on NAD(P)H"/>
    <property type="evidence" value="ECO:0007669"/>
    <property type="project" value="InterPro"/>
</dbReference>
<evidence type="ECO:0000256" key="3">
    <source>
        <dbReference type="ARBA" id="ARBA00022719"/>
    </source>
</evidence>
<dbReference type="SUPFAM" id="SSF54862">
    <property type="entry name" value="4Fe-4S ferredoxins"/>
    <property type="match status" value="1"/>
</dbReference>
<accession>A0A6L5XES0</accession>
<evidence type="ECO:0000256" key="9">
    <source>
        <dbReference type="ARBA" id="ARBA00023027"/>
    </source>
</evidence>
<dbReference type="PANTHER" id="PTHR10849:SF24">
    <property type="entry name" value="NADH-QUINONE OXIDOREDUCTASE SUBUNIT I 2"/>
    <property type="match status" value="1"/>
</dbReference>
<comment type="caution">
    <text evidence="14">The sequence shown here is derived from an EMBL/GenBank/DDBJ whole genome shotgun (WGS) entry which is preliminary data.</text>
</comment>
<evidence type="ECO:0000256" key="4">
    <source>
        <dbReference type="ARBA" id="ARBA00022723"/>
    </source>
</evidence>
<dbReference type="PROSITE" id="PS51379">
    <property type="entry name" value="4FE4S_FER_2"/>
    <property type="match status" value="2"/>
</dbReference>
<evidence type="ECO:0000256" key="6">
    <source>
        <dbReference type="ARBA" id="ARBA00022967"/>
    </source>
</evidence>
<dbReference type="GO" id="GO:0016020">
    <property type="term" value="C:membrane"/>
    <property type="evidence" value="ECO:0007669"/>
    <property type="project" value="InterPro"/>
</dbReference>
<keyword evidence="2" id="KW-0004">4Fe-4S</keyword>
<evidence type="ECO:0000256" key="2">
    <source>
        <dbReference type="ARBA" id="ARBA00022485"/>
    </source>
</evidence>
<protein>
    <submittedName>
        <fullName evidence="14">4Fe-4S dicluster domain-containing protein</fullName>
    </submittedName>
</protein>
<dbReference type="RefSeq" id="WP_154328454.1">
    <property type="nucleotide sequence ID" value="NZ_CP045696.1"/>
</dbReference>
<dbReference type="InterPro" id="IPR010226">
    <property type="entry name" value="NADH_quinone_OxRdtase_chainI"/>
</dbReference>
<keyword evidence="3" id="KW-0874">Quinone</keyword>
<evidence type="ECO:0000256" key="12">
    <source>
        <dbReference type="SAM" id="MobiDB-lite"/>
    </source>
</evidence>
<dbReference type="Pfam" id="PF12838">
    <property type="entry name" value="Fer4_7"/>
    <property type="match status" value="1"/>
</dbReference>
<keyword evidence="9" id="KW-0520">NAD</keyword>
<gene>
    <name evidence="14" type="ORF">FYJ29_09300</name>
</gene>
<keyword evidence="5" id="KW-0677">Repeat</keyword>
<evidence type="ECO:0000313" key="14">
    <source>
        <dbReference type="EMBL" id="MSS17948.1"/>
    </source>
</evidence>
<keyword evidence="4" id="KW-0479">Metal-binding</keyword>
<evidence type="ECO:0000256" key="11">
    <source>
        <dbReference type="ARBA" id="ARBA00023136"/>
    </source>
</evidence>
<name>A0A6L5XES0_9BACT</name>
<evidence type="ECO:0000256" key="10">
    <source>
        <dbReference type="ARBA" id="ARBA00023075"/>
    </source>
</evidence>
<dbReference type="GO" id="GO:0046872">
    <property type="term" value="F:metal ion binding"/>
    <property type="evidence" value="ECO:0007669"/>
    <property type="project" value="UniProtKB-KW"/>
</dbReference>
<keyword evidence="15" id="KW-1185">Reference proteome</keyword>
<keyword evidence="8" id="KW-0411">Iron-sulfur</keyword>
<dbReference type="EMBL" id="VULT01000014">
    <property type="protein sequence ID" value="MSS17948.1"/>
    <property type="molecule type" value="Genomic_DNA"/>
</dbReference>
<dbReference type="PROSITE" id="PS00198">
    <property type="entry name" value="4FE4S_FER_1"/>
    <property type="match status" value="1"/>
</dbReference>
<reference evidence="14 15" key="1">
    <citation type="submission" date="2019-08" db="EMBL/GenBank/DDBJ databases">
        <title>In-depth cultivation of the pig gut microbiome towards novel bacterial diversity and tailored functional studies.</title>
        <authorList>
            <person name="Wylensek D."/>
            <person name="Hitch T.C.A."/>
            <person name="Clavel T."/>
        </authorList>
    </citation>
    <scope>NUCLEOTIDE SEQUENCE [LARGE SCALE GENOMIC DNA]</scope>
    <source>
        <strain evidence="14 15">Oil-RF-744-WCA-WT-10</strain>
    </source>
</reference>
<evidence type="ECO:0000256" key="1">
    <source>
        <dbReference type="ARBA" id="ARBA00022475"/>
    </source>
</evidence>
<feature type="domain" description="4Fe-4S ferredoxin-type" evidence="13">
    <location>
        <begin position="54"/>
        <end position="86"/>
    </location>
</feature>
<keyword evidence="11" id="KW-0472">Membrane</keyword>
<sequence>MSIKEYFSSLFTGFHSLIKGMEVTGKELVTPKVTEQYPENRATKKIPERFRGTLEFIYDDEGYHKCIACKTCERNCPNGTIQVITKMVDLPNGKKKMKLDRYMYDLGSCTFCNLCVLTCPTHAIRFSNDFEQSVFQRQVLLKQLNYLPEKEKPAPAPKPAAASTAAQPAQPASQPKAASAAAPAPQAPLPASGAKAPDNKVENNEK</sequence>
<dbReference type="AlphaFoldDB" id="A0A6L5XES0"/>
<keyword evidence="6" id="KW-1278">Translocase</keyword>
<feature type="domain" description="4Fe-4S ferredoxin-type" evidence="13">
    <location>
        <begin position="100"/>
        <end position="129"/>
    </location>
</feature>
<dbReference type="GO" id="GO:0051539">
    <property type="term" value="F:4 iron, 4 sulfur cluster binding"/>
    <property type="evidence" value="ECO:0007669"/>
    <property type="project" value="UniProtKB-KW"/>
</dbReference>
<evidence type="ECO:0000259" key="13">
    <source>
        <dbReference type="PROSITE" id="PS51379"/>
    </source>
</evidence>
<dbReference type="Proteomes" id="UP000483362">
    <property type="component" value="Unassembled WGS sequence"/>
</dbReference>
<dbReference type="Gene3D" id="3.30.70.3270">
    <property type="match status" value="1"/>
</dbReference>
<evidence type="ECO:0000256" key="8">
    <source>
        <dbReference type="ARBA" id="ARBA00023014"/>
    </source>
</evidence>
<organism evidence="14 15">
    <name type="scientific">Sodaliphilus pleomorphus</name>
    <dbReference type="NCBI Taxonomy" id="2606626"/>
    <lineage>
        <taxon>Bacteria</taxon>
        <taxon>Pseudomonadati</taxon>
        <taxon>Bacteroidota</taxon>
        <taxon>Bacteroidia</taxon>
        <taxon>Bacteroidales</taxon>
        <taxon>Muribaculaceae</taxon>
        <taxon>Sodaliphilus</taxon>
    </lineage>
</organism>
<proteinExistence type="predicted"/>
<dbReference type="InterPro" id="IPR017896">
    <property type="entry name" value="4Fe4S_Fe-S-bd"/>
</dbReference>